<evidence type="ECO:0000256" key="7">
    <source>
        <dbReference type="ARBA" id="ARBA00022692"/>
    </source>
</evidence>
<dbReference type="SMART" id="SM00388">
    <property type="entry name" value="HisKA"/>
    <property type="match status" value="1"/>
</dbReference>
<keyword evidence="13 14" id="KW-0472">Membrane</keyword>
<dbReference type="InterPro" id="IPR004358">
    <property type="entry name" value="Sig_transdc_His_kin-like_C"/>
</dbReference>
<dbReference type="STRING" id="1121306.SAMN02745196_00567"/>
<protein>
    <recommendedName>
        <fullName evidence="3">histidine kinase</fullName>
        <ecNumber evidence="3">2.7.13.3</ecNumber>
    </recommendedName>
</protein>
<evidence type="ECO:0000256" key="13">
    <source>
        <dbReference type="ARBA" id="ARBA00023136"/>
    </source>
</evidence>
<dbReference type="PANTHER" id="PTHR45528:SF1">
    <property type="entry name" value="SENSOR HISTIDINE KINASE CPXA"/>
    <property type="match status" value="1"/>
</dbReference>
<dbReference type="SMART" id="SM00304">
    <property type="entry name" value="HAMP"/>
    <property type="match status" value="1"/>
</dbReference>
<dbReference type="InterPro" id="IPR029151">
    <property type="entry name" value="Sensor-like_sf"/>
</dbReference>
<dbReference type="Pfam" id="PF00672">
    <property type="entry name" value="HAMP"/>
    <property type="match status" value="1"/>
</dbReference>
<feature type="transmembrane region" description="Helical" evidence="14">
    <location>
        <begin position="161"/>
        <end position="186"/>
    </location>
</feature>
<organism evidence="17 18">
    <name type="scientific">Clostridium collagenovorans DSM 3089</name>
    <dbReference type="NCBI Taxonomy" id="1121306"/>
    <lineage>
        <taxon>Bacteria</taxon>
        <taxon>Bacillati</taxon>
        <taxon>Bacillota</taxon>
        <taxon>Clostridia</taxon>
        <taxon>Eubacteriales</taxon>
        <taxon>Clostridiaceae</taxon>
        <taxon>Clostridium</taxon>
    </lineage>
</organism>
<dbReference type="FunFam" id="1.10.287.130:FF:000001">
    <property type="entry name" value="Two-component sensor histidine kinase"/>
    <property type="match status" value="1"/>
</dbReference>
<feature type="transmembrane region" description="Helical" evidence="14">
    <location>
        <begin position="12"/>
        <end position="35"/>
    </location>
</feature>
<gene>
    <name evidence="17" type="ORF">SAMN02745196_00567</name>
</gene>
<dbReference type="PANTHER" id="PTHR45528">
    <property type="entry name" value="SENSOR HISTIDINE KINASE CPXA"/>
    <property type="match status" value="1"/>
</dbReference>
<dbReference type="GO" id="GO:0000155">
    <property type="term" value="F:phosphorelay sensor kinase activity"/>
    <property type="evidence" value="ECO:0007669"/>
    <property type="project" value="InterPro"/>
</dbReference>
<dbReference type="Gene3D" id="1.10.8.500">
    <property type="entry name" value="HAMP domain in histidine kinase"/>
    <property type="match status" value="1"/>
</dbReference>
<dbReference type="OrthoDB" id="2359336at2"/>
<evidence type="ECO:0000256" key="6">
    <source>
        <dbReference type="ARBA" id="ARBA00022679"/>
    </source>
</evidence>
<feature type="domain" description="HAMP" evidence="16">
    <location>
        <begin position="188"/>
        <end position="240"/>
    </location>
</feature>
<dbReference type="InterPro" id="IPR003660">
    <property type="entry name" value="HAMP_dom"/>
</dbReference>
<dbReference type="PROSITE" id="PS50109">
    <property type="entry name" value="HIS_KIN"/>
    <property type="match status" value="1"/>
</dbReference>
<keyword evidence="9 17" id="KW-0418">Kinase</keyword>
<dbReference type="EC" id="2.7.13.3" evidence="3"/>
<keyword evidence="10" id="KW-0067">ATP-binding</keyword>
<dbReference type="Gene3D" id="3.30.450.20">
    <property type="entry name" value="PAS domain"/>
    <property type="match status" value="1"/>
</dbReference>
<dbReference type="InterPro" id="IPR050398">
    <property type="entry name" value="HssS/ArlS-like"/>
</dbReference>
<evidence type="ECO:0000313" key="17">
    <source>
        <dbReference type="EMBL" id="SHH49640.1"/>
    </source>
</evidence>
<evidence type="ECO:0000259" key="16">
    <source>
        <dbReference type="PROSITE" id="PS50885"/>
    </source>
</evidence>
<comment type="catalytic activity">
    <reaction evidence="1">
        <text>ATP + protein L-histidine = ADP + protein N-phospho-L-histidine.</text>
        <dbReference type="EC" id="2.7.13.3"/>
    </reaction>
</comment>
<evidence type="ECO:0000256" key="4">
    <source>
        <dbReference type="ARBA" id="ARBA00022475"/>
    </source>
</evidence>
<evidence type="ECO:0000259" key="15">
    <source>
        <dbReference type="PROSITE" id="PS50109"/>
    </source>
</evidence>
<comment type="subcellular location">
    <subcellularLocation>
        <location evidence="2">Cell membrane</location>
        <topology evidence="2">Multi-pass membrane protein</topology>
    </subcellularLocation>
</comment>
<dbReference type="InterPro" id="IPR005467">
    <property type="entry name" value="His_kinase_dom"/>
</dbReference>
<keyword evidence="8" id="KW-0547">Nucleotide-binding</keyword>
<keyword evidence="6" id="KW-0808">Transferase</keyword>
<accession>A0A1M5TG58</accession>
<dbReference type="PROSITE" id="PS50885">
    <property type="entry name" value="HAMP"/>
    <property type="match status" value="1"/>
</dbReference>
<dbReference type="Gene3D" id="1.10.287.130">
    <property type="match status" value="1"/>
</dbReference>
<dbReference type="SMART" id="SM00387">
    <property type="entry name" value="HATPase_c"/>
    <property type="match status" value="1"/>
</dbReference>
<evidence type="ECO:0000256" key="5">
    <source>
        <dbReference type="ARBA" id="ARBA00022553"/>
    </source>
</evidence>
<dbReference type="CDD" id="cd06225">
    <property type="entry name" value="HAMP"/>
    <property type="match status" value="1"/>
</dbReference>
<evidence type="ECO:0000256" key="9">
    <source>
        <dbReference type="ARBA" id="ARBA00022777"/>
    </source>
</evidence>
<keyword evidence="7 14" id="KW-0812">Transmembrane</keyword>
<dbReference type="SUPFAM" id="SSF47384">
    <property type="entry name" value="Homodimeric domain of signal transducing histidine kinase"/>
    <property type="match status" value="1"/>
</dbReference>
<evidence type="ECO:0000256" key="10">
    <source>
        <dbReference type="ARBA" id="ARBA00022840"/>
    </source>
</evidence>
<keyword evidence="5" id="KW-0597">Phosphoprotein</keyword>
<keyword evidence="12" id="KW-0902">Two-component regulatory system</keyword>
<dbReference type="SUPFAM" id="SSF158472">
    <property type="entry name" value="HAMP domain-like"/>
    <property type="match status" value="1"/>
</dbReference>
<evidence type="ECO:0000313" key="18">
    <source>
        <dbReference type="Proteomes" id="UP000184526"/>
    </source>
</evidence>
<name>A0A1M5TG58_9CLOT</name>
<dbReference type="Pfam" id="PF00512">
    <property type="entry name" value="HisKA"/>
    <property type="match status" value="1"/>
</dbReference>
<dbReference type="CDD" id="cd00082">
    <property type="entry name" value="HisKA"/>
    <property type="match status" value="1"/>
</dbReference>
<dbReference type="SUPFAM" id="SSF103190">
    <property type="entry name" value="Sensory domain-like"/>
    <property type="match status" value="1"/>
</dbReference>
<dbReference type="GO" id="GO:0005886">
    <property type="term" value="C:plasma membrane"/>
    <property type="evidence" value="ECO:0007669"/>
    <property type="project" value="UniProtKB-SubCell"/>
</dbReference>
<dbReference type="InterPro" id="IPR003594">
    <property type="entry name" value="HATPase_dom"/>
</dbReference>
<evidence type="ECO:0000256" key="8">
    <source>
        <dbReference type="ARBA" id="ARBA00022741"/>
    </source>
</evidence>
<evidence type="ECO:0000256" key="2">
    <source>
        <dbReference type="ARBA" id="ARBA00004651"/>
    </source>
</evidence>
<dbReference type="Pfam" id="PF02518">
    <property type="entry name" value="HATPase_c"/>
    <property type="match status" value="1"/>
</dbReference>
<feature type="domain" description="Histidine kinase" evidence="15">
    <location>
        <begin position="248"/>
        <end position="462"/>
    </location>
</feature>
<dbReference type="GO" id="GO:0005524">
    <property type="term" value="F:ATP binding"/>
    <property type="evidence" value="ECO:0007669"/>
    <property type="project" value="UniProtKB-KW"/>
</dbReference>
<evidence type="ECO:0000256" key="14">
    <source>
        <dbReference type="SAM" id="Phobius"/>
    </source>
</evidence>
<keyword evidence="11 14" id="KW-1133">Transmembrane helix</keyword>
<keyword evidence="18" id="KW-1185">Reference proteome</keyword>
<sequence length="472" mass="53777">MKSIKKRLFKNFLFIIISTVLILEVILITFVRSYYCSNMEEFLKGQIKTSADFYNKYFSNSSLEENVLNNVDAFWKQSKTQVQIIDLDGKVIMDSIGYIHTTPLNSPDYMKAKKGDFGSWTGKVTYDNKSVMAVSYPLKSNDEIVGVIRFISSLNKVNKQLLLVFISFSLVGLVVSCISVIVSLFLSRSIISPIEELTNDAEKIAKGDFNIKSRKYSEDEIGELAETFNYMCEEILNRDRLKNDFISSVSHELRTPLTAIKGWANILNTTEGIDKETTKEGLGVIEKESDRLTYMVEELLDFSKFVSGRITLRIESLSLEEFAYYIDSFMSPRAIRDKINFKVNCEKDLPLINVDKDRMKQVVMNLLDNAFKFTEKNGEVQLNIFMQNKEIVLSVKDTGMGISKEEIPRVKEKFYKGKSSKSQNGIGLSICDEIIKLHGGTLEIESVLNEGTTIYVRLPVMKSSYKNKELGE</sequence>
<reference evidence="17 18" key="1">
    <citation type="submission" date="2016-11" db="EMBL/GenBank/DDBJ databases">
        <authorList>
            <person name="Jaros S."/>
            <person name="Januszkiewicz K."/>
            <person name="Wedrychowicz H."/>
        </authorList>
    </citation>
    <scope>NUCLEOTIDE SEQUENCE [LARGE SCALE GENOMIC DNA]</scope>
    <source>
        <strain evidence="17 18">DSM 3089</strain>
    </source>
</reference>
<dbReference type="AlphaFoldDB" id="A0A1M5TG58"/>
<dbReference type="FunFam" id="3.30.565.10:FF:000006">
    <property type="entry name" value="Sensor histidine kinase WalK"/>
    <property type="match status" value="1"/>
</dbReference>
<evidence type="ECO:0000256" key="3">
    <source>
        <dbReference type="ARBA" id="ARBA00012438"/>
    </source>
</evidence>
<dbReference type="EMBL" id="FQXP01000003">
    <property type="protein sequence ID" value="SHH49640.1"/>
    <property type="molecule type" value="Genomic_DNA"/>
</dbReference>
<dbReference type="InterPro" id="IPR036097">
    <property type="entry name" value="HisK_dim/P_sf"/>
</dbReference>
<dbReference type="PRINTS" id="PR00344">
    <property type="entry name" value="BCTRLSENSOR"/>
</dbReference>
<dbReference type="InterPro" id="IPR003661">
    <property type="entry name" value="HisK_dim/P_dom"/>
</dbReference>
<dbReference type="Gene3D" id="3.30.565.10">
    <property type="entry name" value="Histidine kinase-like ATPase, C-terminal domain"/>
    <property type="match status" value="1"/>
</dbReference>
<proteinExistence type="predicted"/>
<dbReference type="RefSeq" id="WP_072829835.1">
    <property type="nucleotide sequence ID" value="NZ_FQXP01000003.1"/>
</dbReference>
<dbReference type="SUPFAM" id="SSF55874">
    <property type="entry name" value="ATPase domain of HSP90 chaperone/DNA topoisomerase II/histidine kinase"/>
    <property type="match status" value="1"/>
</dbReference>
<dbReference type="InterPro" id="IPR036890">
    <property type="entry name" value="HATPase_C_sf"/>
</dbReference>
<evidence type="ECO:0000256" key="11">
    <source>
        <dbReference type="ARBA" id="ARBA00022989"/>
    </source>
</evidence>
<evidence type="ECO:0000256" key="1">
    <source>
        <dbReference type="ARBA" id="ARBA00000085"/>
    </source>
</evidence>
<evidence type="ECO:0000256" key="12">
    <source>
        <dbReference type="ARBA" id="ARBA00023012"/>
    </source>
</evidence>
<keyword evidence="4" id="KW-1003">Cell membrane</keyword>
<dbReference type="Proteomes" id="UP000184526">
    <property type="component" value="Unassembled WGS sequence"/>
</dbReference>